<dbReference type="AlphaFoldDB" id="A0A239FM71"/>
<accession>A0A239FM71</accession>
<keyword evidence="3" id="KW-1185">Reference proteome</keyword>
<dbReference type="EMBL" id="FZOJ01000013">
    <property type="protein sequence ID" value="SNS57342.1"/>
    <property type="molecule type" value="Genomic_DNA"/>
</dbReference>
<organism evidence="2 3">
    <name type="scientific">Anaerovirgula multivorans</name>
    <dbReference type="NCBI Taxonomy" id="312168"/>
    <lineage>
        <taxon>Bacteria</taxon>
        <taxon>Bacillati</taxon>
        <taxon>Bacillota</taxon>
        <taxon>Clostridia</taxon>
        <taxon>Peptostreptococcales</taxon>
        <taxon>Natronincolaceae</taxon>
        <taxon>Anaerovirgula</taxon>
    </lineage>
</organism>
<dbReference type="RefSeq" id="WP_089283505.1">
    <property type="nucleotide sequence ID" value="NZ_FZOJ01000013.1"/>
</dbReference>
<proteinExistence type="predicted"/>
<evidence type="ECO:0000313" key="3">
    <source>
        <dbReference type="Proteomes" id="UP000198304"/>
    </source>
</evidence>
<dbReference type="OrthoDB" id="1957243at2"/>
<feature type="region of interest" description="Disordered" evidence="1">
    <location>
        <begin position="1"/>
        <end position="34"/>
    </location>
</feature>
<evidence type="ECO:0000256" key="1">
    <source>
        <dbReference type="SAM" id="MobiDB-lite"/>
    </source>
</evidence>
<gene>
    <name evidence="2" type="ORF">SAMN05446037_101362</name>
</gene>
<evidence type="ECO:0000313" key="2">
    <source>
        <dbReference type="EMBL" id="SNS57342.1"/>
    </source>
</evidence>
<sequence>MLSKKMKTAEKNKGSMNTALNANKKPTVVKATPEKTTSLNPDYQLYNDDCNLNYWGAGFMSKDLMF</sequence>
<reference evidence="2 3" key="1">
    <citation type="submission" date="2017-06" db="EMBL/GenBank/DDBJ databases">
        <authorList>
            <person name="Kim H.J."/>
            <person name="Triplett B.A."/>
        </authorList>
    </citation>
    <scope>NUCLEOTIDE SEQUENCE [LARGE SCALE GENOMIC DNA]</scope>
    <source>
        <strain evidence="2 3">SCA</strain>
    </source>
</reference>
<dbReference type="Proteomes" id="UP000198304">
    <property type="component" value="Unassembled WGS sequence"/>
</dbReference>
<protein>
    <submittedName>
        <fullName evidence="2">Uncharacterized protein</fullName>
    </submittedName>
</protein>
<name>A0A239FM71_9FIRM</name>